<sequence>MPLTSGIVAPLSFHRQTGAKEHLFANDLMIDLPRDLCHMAKPLKRRIQKNAAGLSAVPRLVASNS</sequence>
<name>A0AAV2BCQ4_9ARAC</name>
<gene>
    <name evidence="1" type="ORF">LARSCL_LOCUS18352</name>
</gene>
<feature type="non-terminal residue" evidence="1">
    <location>
        <position position="65"/>
    </location>
</feature>
<reference evidence="1 2" key="1">
    <citation type="submission" date="2024-04" db="EMBL/GenBank/DDBJ databases">
        <authorList>
            <person name="Rising A."/>
            <person name="Reimegard J."/>
            <person name="Sonavane S."/>
            <person name="Akerstrom W."/>
            <person name="Nylinder S."/>
            <person name="Hedman E."/>
            <person name="Kallberg Y."/>
        </authorList>
    </citation>
    <scope>NUCLEOTIDE SEQUENCE [LARGE SCALE GENOMIC DNA]</scope>
</reference>
<accession>A0AAV2BCQ4</accession>
<proteinExistence type="predicted"/>
<comment type="caution">
    <text evidence="1">The sequence shown here is derived from an EMBL/GenBank/DDBJ whole genome shotgun (WGS) entry which is preliminary data.</text>
</comment>
<protein>
    <submittedName>
        <fullName evidence="1">Uncharacterized protein</fullName>
    </submittedName>
</protein>
<dbReference type="AlphaFoldDB" id="A0AAV2BCQ4"/>
<evidence type="ECO:0000313" key="1">
    <source>
        <dbReference type="EMBL" id="CAL1293702.1"/>
    </source>
</evidence>
<organism evidence="1 2">
    <name type="scientific">Larinioides sclopetarius</name>
    <dbReference type="NCBI Taxonomy" id="280406"/>
    <lineage>
        <taxon>Eukaryota</taxon>
        <taxon>Metazoa</taxon>
        <taxon>Ecdysozoa</taxon>
        <taxon>Arthropoda</taxon>
        <taxon>Chelicerata</taxon>
        <taxon>Arachnida</taxon>
        <taxon>Araneae</taxon>
        <taxon>Araneomorphae</taxon>
        <taxon>Entelegynae</taxon>
        <taxon>Araneoidea</taxon>
        <taxon>Araneidae</taxon>
        <taxon>Larinioides</taxon>
    </lineage>
</organism>
<dbReference type="EMBL" id="CAXIEN010000333">
    <property type="protein sequence ID" value="CAL1293702.1"/>
    <property type="molecule type" value="Genomic_DNA"/>
</dbReference>
<dbReference type="Proteomes" id="UP001497382">
    <property type="component" value="Unassembled WGS sequence"/>
</dbReference>
<keyword evidence="2" id="KW-1185">Reference proteome</keyword>
<evidence type="ECO:0000313" key="2">
    <source>
        <dbReference type="Proteomes" id="UP001497382"/>
    </source>
</evidence>